<evidence type="ECO:0000256" key="6">
    <source>
        <dbReference type="ARBA" id="ARBA00022989"/>
    </source>
</evidence>
<comment type="caution">
    <text evidence="9">The sequence shown here is derived from an EMBL/GenBank/DDBJ whole genome shotgun (WGS) entry which is preliminary data.</text>
</comment>
<keyword evidence="3 8" id="KW-0328">Glycosyltransferase</keyword>
<dbReference type="OrthoDB" id="7917939at2759"/>
<dbReference type="EMBL" id="BGZK01001703">
    <property type="protein sequence ID" value="GBP84873.1"/>
    <property type="molecule type" value="Genomic_DNA"/>
</dbReference>
<evidence type="ECO:0000313" key="10">
    <source>
        <dbReference type="Proteomes" id="UP000299102"/>
    </source>
</evidence>
<keyword evidence="10" id="KW-1185">Reference proteome</keyword>
<dbReference type="GO" id="GO:0005737">
    <property type="term" value="C:cytoplasm"/>
    <property type="evidence" value="ECO:0007669"/>
    <property type="project" value="TreeGrafter"/>
</dbReference>
<evidence type="ECO:0000256" key="2">
    <source>
        <dbReference type="ARBA" id="ARBA00007647"/>
    </source>
</evidence>
<name>A0A4C1ZCI9_EUMVA</name>
<dbReference type="GO" id="GO:0016757">
    <property type="term" value="F:glycosyltransferase activity"/>
    <property type="evidence" value="ECO:0007669"/>
    <property type="project" value="UniProtKB-UniRule"/>
</dbReference>
<keyword evidence="4 8" id="KW-0808">Transferase</keyword>
<dbReference type="InterPro" id="IPR008166">
    <property type="entry name" value="Glyco_transf_92"/>
</dbReference>
<dbReference type="AlphaFoldDB" id="A0A4C1ZCI9"/>
<reference evidence="9 10" key="1">
    <citation type="journal article" date="2019" name="Commun. Biol.">
        <title>The bagworm genome reveals a unique fibroin gene that provides high tensile strength.</title>
        <authorList>
            <person name="Kono N."/>
            <person name="Nakamura H."/>
            <person name="Ohtoshi R."/>
            <person name="Tomita M."/>
            <person name="Numata K."/>
            <person name="Arakawa K."/>
        </authorList>
    </citation>
    <scope>NUCLEOTIDE SEQUENCE [LARGE SCALE GENOMIC DNA]</scope>
</reference>
<accession>A0A4C1ZCI9</accession>
<dbReference type="PANTHER" id="PTHR21461:SF69">
    <property type="entry name" value="GLYCOSYLTRANSFERASE FAMILY 92 PROTEIN"/>
    <property type="match status" value="1"/>
</dbReference>
<protein>
    <recommendedName>
        <fullName evidence="8">Glycosyltransferase family 92 protein</fullName>
        <ecNumber evidence="8">2.4.1.-</ecNumber>
    </recommendedName>
</protein>
<dbReference type="Proteomes" id="UP000299102">
    <property type="component" value="Unassembled WGS sequence"/>
</dbReference>
<keyword evidence="7" id="KW-0472">Membrane</keyword>
<evidence type="ECO:0000256" key="8">
    <source>
        <dbReference type="RuleBase" id="RU366017"/>
    </source>
</evidence>
<organism evidence="9 10">
    <name type="scientific">Eumeta variegata</name>
    <name type="common">Bagworm moth</name>
    <name type="synonym">Eumeta japonica</name>
    <dbReference type="NCBI Taxonomy" id="151549"/>
    <lineage>
        <taxon>Eukaryota</taxon>
        <taxon>Metazoa</taxon>
        <taxon>Ecdysozoa</taxon>
        <taxon>Arthropoda</taxon>
        <taxon>Hexapoda</taxon>
        <taxon>Insecta</taxon>
        <taxon>Pterygota</taxon>
        <taxon>Neoptera</taxon>
        <taxon>Endopterygota</taxon>
        <taxon>Lepidoptera</taxon>
        <taxon>Glossata</taxon>
        <taxon>Ditrysia</taxon>
        <taxon>Tineoidea</taxon>
        <taxon>Psychidae</taxon>
        <taxon>Oiketicinae</taxon>
        <taxon>Eumeta</taxon>
    </lineage>
</organism>
<evidence type="ECO:0000256" key="4">
    <source>
        <dbReference type="ARBA" id="ARBA00022679"/>
    </source>
</evidence>
<evidence type="ECO:0000256" key="5">
    <source>
        <dbReference type="ARBA" id="ARBA00022692"/>
    </source>
</evidence>
<sequence length="428" mass="49285">MRKVNDASRKLSSNETLYCQTRPQNVQDTSIEVVAAKPIEIWWHKWDPSSEDVETPLLLSCPLTEPLLGPSIVSVVTQPCNDPFNAFLLTPYGDTKHKKNFTVCVKDMNFEKDISENLVEWIETNKLLGADGIDMYVEKVKENVEEVIEYYRKTNFVRLFQIPIGSNNRSLWQRRRDHLISYNDCLYRNIHETKFVIPLDIDEIILPKIAHNWSELIKRLEKTDWDPSRDSAILIQNVFFFDFMQSLYKYNHTNVQPHKTKIYIKRDDVRLGNAKRAEFLGYNSVNSSEDTVSNEIMDVDIAPESVTTDKRSQGCGKDVSVPRSVRHVVRSAAVSPVGHYTKSLMLTQLVLTAFNHYPLASRGGLTFAAWTAPFSEVQLNHYKESCNTTVMDDCGRYERRAIVDTAALRMRRQLLRALAKVRCAQNKT</sequence>
<evidence type="ECO:0000256" key="3">
    <source>
        <dbReference type="ARBA" id="ARBA00022676"/>
    </source>
</evidence>
<comment type="similarity">
    <text evidence="2 8">Belongs to the glycosyltransferase 92 family.</text>
</comment>
<proteinExistence type="inferred from homology"/>
<dbReference type="PANTHER" id="PTHR21461">
    <property type="entry name" value="GLYCOSYLTRANSFERASE FAMILY 92 PROTEIN"/>
    <property type="match status" value="1"/>
</dbReference>
<gene>
    <name evidence="9" type="ORF">EVAR_65270_1</name>
</gene>
<dbReference type="Pfam" id="PF01697">
    <property type="entry name" value="Glyco_transf_92"/>
    <property type="match status" value="1"/>
</dbReference>
<evidence type="ECO:0000256" key="1">
    <source>
        <dbReference type="ARBA" id="ARBA00004167"/>
    </source>
</evidence>
<dbReference type="GO" id="GO:0016020">
    <property type="term" value="C:membrane"/>
    <property type="evidence" value="ECO:0007669"/>
    <property type="project" value="UniProtKB-SubCell"/>
</dbReference>
<keyword evidence="5" id="KW-0812">Transmembrane</keyword>
<dbReference type="EC" id="2.4.1.-" evidence="8"/>
<evidence type="ECO:0000313" key="9">
    <source>
        <dbReference type="EMBL" id="GBP84873.1"/>
    </source>
</evidence>
<keyword evidence="6" id="KW-1133">Transmembrane helix</keyword>
<comment type="subcellular location">
    <subcellularLocation>
        <location evidence="1">Membrane</location>
        <topology evidence="1">Single-pass membrane protein</topology>
    </subcellularLocation>
</comment>
<evidence type="ECO:0000256" key="7">
    <source>
        <dbReference type="ARBA" id="ARBA00023136"/>
    </source>
</evidence>